<dbReference type="AlphaFoldDB" id="A0AAV4WUR1"/>
<proteinExistence type="predicted"/>
<keyword evidence="3" id="KW-1185">Reference proteome</keyword>
<organism evidence="2 3">
    <name type="scientific">Caerostris extrusa</name>
    <name type="common">Bark spider</name>
    <name type="synonym">Caerostris bankana</name>
    <dbReference type="NCBI Taxonomy" id="172846"/>
    <lineage>
        <taxon>Eukaryota</taxon>
        <taxon>Metazoa</taxon>
        <taxon>Ecdysozoa</taxon>
        <taxon>Arthropoda</taxon>
        <taxon>Chelicerata</taxon>
        <taxon>Arachnida</taxon>
        <taxon>Araneae</taxon>
        <taxon>Araneomorphae</taxon>
        <taxon>Entelegynae</taxon>
        <taxon>Araneoidea</taxon>
        <taxon>Araneidae</taxon>
        <taxon>Caerostris</taxon>
    </lineage>
</organism>
<feature type="signal peptide" evidence="1">
    <location>
        <begin position="1"/>
        <end position="27"/>
    </location>
</feature>
<protein>
    <submittedName>
        <fullName evidence="2">Uncharacterized protein</fullName>
    </submittedName>
</protein>
<evidence type="ECO:0000313" key="3">
    <source>
        <dbReference type="Proteomes" id="UP001054945"/>
    </source>
</evidence>
<feature type="chain" id="PRO_5043495472" evidence="1">
    <location>
        <begin position="28"/>
        <end position="169"/>
    </location>
</feature>
<sequence>MGKLMASHHILHTLLLLICLLQSMTHGLSLSSITILLALFVDSLKIQIVVSTKNPCFSEICKKVAVPAALMFLLNPTEHQIDNPSGKWASSTVLINYKIQSFETTNLKSILFNTQVTQCRLQYGYFKNFIPQPETHGEFHRYHQNPFRIQSTRFSGFQSKRNDYLGRYL</sequence>
<gene>
    <name evidence="2" type="ORF">CEXT_786301</name>
</gene>
<dbReference type="EMBL" id="BPLR01016823">
    <property type="protein sequence ID" value="GIY86617.1"/>
    <property type="molecule type" value="Genomic_DNA"/>
</dbReference>
<comment type="caution">
    <text evidence="2">The sequence shown here is derived from an EMBL/GenBank/DDBJ whole genome shotgun (WGS) entry which is preliminary data.</text>
</comment>
<dbReference type="Proteomes" id="UP001054945">
    <property type="component" value="Unassembled WGS sequence"/>
</dbReference>
<evidence type="ECO:0000256" key="1">
    <source>
        <dbReference type="SAM" id="SignalP"/>
    </source>
</evidence>
<accession>A0AAV4WUR1</accession>
<evidence type="ECO:0000313" key="2">
    <source>
        <dbReference type="EMBL" id="GIY86617.1"/>
    </source>
</evidence>
<name>A0AAV4WUR1_CAEEX</name>
<reference evidence="2 3" key="1">
    <citation type="submission" date="2021-06" db="EMBL/GenBank/DDBJ databases">
        <title>Caerostris extrusa draft genome.</title>
        <authorList>
            <person name="Kono N."/>
            <person name="Arakawa K."/>
        </authorList>
    </citation>
    <scope>NUCLEOTIDE SEQUENCE [LARGE SCALE GENOMIC DNA]</scope>
</reference>
<keyword evidence="1" id="KW-0732">Signal</keyword>